<dbReference type="Proteomes" id="UP000799766">
    <property type="component" value="Unassembled WGS sequence"/>
</dbReference>
<feature type="region of interest" description="Disordered" evidence="1">
    <location>
        <begin position="82"/>
        <end position="104"/>
    </location>
</feature>
<organism evidence="3 4">
    <name type="scientific">Lineolata rhizophorae</name>
    <dbReference type="NCBI Taxonomy" id="578093"/>
    <lineage>
        <taxon>Eukaryota</taxon>
        <taxon>Fungi</taxon>
        <taxon>Dikarya</taxon>
        <taxon>Ascomycota</taxon>
        <taxon>Pezizomycotina</taxon>
        <taxon>Dothideomycetes</taxon>
        <taxon>Dothideomycetes incertae sedis</taxon>
        <taxon>Lineolatales</taxon>
        <taxon>Lineolataceae</taxon>
        <taxon>Lineolata</taxon>
    </lineage>
</organism>
<proteinExistence type="predicted"/>
<gene>
    <name evidence="3" type="ORF">BDY21DRAFT_178398</name>
</gene>
<keyword evidence="2" id="KW-1133">Transmembrane helix</keyword>
<evidence type="ECO:0000313" key="3">
    <source>
        <dbReference type="EMBL" id="KAF2459808.1"/>
    </source>
</evidence>
<evidence type="ECO:0000313" key="4">
    <source>
        <dbReference type="Proteomes" id="UP000799766"/>
    </source>
</evidence>
<reference evidence="3" key="1">
    <citation type="journal article" date="2020" name="Stud. Mycol.">
        <title>101 Dothideomycetes genomes: a test case for predicting lifestyles and emergence of pathogens.</title>
        <authorList>
            <person name="Haridas S."/>
            <person name="Albert R."/>
            <person name="Binder M."/>
            <person name="Bloem J."/>
            <person name="Labutti K."/>
            <person name="Salamov A."/>
            <person name="Andreopoulos B."/>
            <person name="Baker S."/>
            <person name="Barry K."/>
            <person name="Bills G."/>
            <person name="Bluhm B."/>
            <person name="Cannon C."/>
            <person name="Castanera R."/>
            <person name="Culley D."/>
            <person name="Daum C."/>
            <person name="Ezra D."/>
            <person name="Gonzalez J."/>
            <person name="Henrissat B."/>
            <person name="Kuo A."/>
            <person name="Liang C."/>
            <person name="Lipzen A."/>
            <person name="Lutzoni F."/>
            <person name="Magnuson J."/>
            <person name="Mondo S."/>
            <person name="Nolan M."/>
            <person name="Ohm R."/>
            <person name="Pangilinan J."/>
            <person name="Park H.-J."/>
            <person name="Ramirez L."/>
            <person name="Alfaro M."/>
            <person name="Sun H."/>
            <person name="Tritt A."/>
            <person name="Yoshinaga Y."/>
            <person name="Zwiers L.-H."/>
            <person name="Turgeon B."/>
            <person name="Goodwin S."/>
            <person name="Spatafora J."/>
            <person name="Crous P."/>
            <person name="Grigoriev I."/>
        </authorList>
    </citation>
    <scope>NUCLEOTIDE SEQUENCE</scope>
    <source>
        <strain evidence="3">ATCC 16933</strain>
    </source>
</reference>
<evidence type="ECO:0000256" key="1">
    <source>
        <dbReference type="SAM" id="MobiDB-lite"/>
    </source>
</evidence>
<keyword evidence="2" id="KW-0472">Membrane</keyword>
<accession>A0A6A6P7L2</accession>
<keyword evidence="2" id="KW-0812">Transmembrane</keyword>
<evidence type="ECO:0000256" key="2">
    <source>
        <dbReference type="SAM" id="Phobius"/>
    </source>
</evidence>
<name>A0A6A6P7L2_9PEZI</name>
<feature type="transmembrane region" description="Helical" evidence="2">
    <location>
        <begin position="6"/>
        <end position="27"/>
    </location>
</feature>
<dbReference type="OrthoDB" id="3001700at2759"/>
<keyword evidence="4" id="KW-1185">Reference proteome</keyword>
<dbReference type="AlphaFoldDB" id="A0A6A6P7L2"/>
<dbReference type="EMBL" id="MU001674">
    <property type="protein sequence ID" value="KAF2459808.1"/>
    <property type="molecule type" value="Genomic_DNA"/>
</dbReference>
<protein>
    <submittedName>
        <fullName evidence="3">Uncharacterized protein</fullName>
    </submittedName>
</protein>
<sequence length="104" mass="11088">MASTTAIVFSVLAGVIALLAAYVYLFGIPPELKREMQEQALKTMGENKASYIMKDQMDKIPDSDQQDVKELKGGLKNAVGGGLNNPLGKAGGDAADDLTRGMRE</sequence>